<proteinExistence type="predicted"/>
<accession>A0A8X6U3F4</accession>
<comment type="caution">
    <text evidence="1">The sequence shown here is derived from an EMBL/GenBank/DDBJ whole genome shotgun (WGS) entry which is preliminary data.</text>
</comment>
<dbReference type="Proteomes" id="UP000887013">
    <property type="component" value="Unassembled WGS sequence"/>
</dbReference>
<gene>
    <name evidence="1" type="ORF">NPIL_101571</name>
</gene>
<dbReference type="EMBL" id="BMAW01024190">
    <property type="protein sequence ID" value="GFT86845.1"/>
    <property type="molecule type" value="Genomic_DNA"/>
</dbReference>
<evidence type="ECO:0000313" key="2">
    <source>
        <dbReference type="Proteomes" id="UP000887013"/>
    </source>
</evidence>
<organism evidence="1 2">
    <name type="scientific">Nephila pilipes</name>
    <name type="common">Giant wood spider</name>
    <name type="synonym">Nephila maculata</name>
    <dbReference type="NCBI Taxonomy" id="299642"/>
    <lineage>
        <taxon>Eukaryota</taxon>
        <taxon>Metazoa</taxon>
        <taxon>Ecdysozoa</taxon>
        <taxon>Arthropoda</taxon>
        <taxon>Chelicerata</taxon>
        <taxon>Arachnida</taxon>
        <taxon>Araneae</taxon>
        <taxon>Araneomorphae</taxon>
        <taxon>Entelegynae</taxon>
        <taxon>Araneoidea</taxon>
        <taxon>Nephilidae</taxon>
        <taxon>Nephila</taxon>
    </lineage>
</organism>
<dbReference type="AlphaFoldDB" id="A0A8X6U3F4"/>
<name>A0A8X6U3F4_NEPPI</name>
<protein>
    <submittedName>
        <fullName evidence="1">Uncharacterized protein</fullName>
    </submittedName>
</protein>
<keyword evidence="2" id="KW-1185">Reference proteome</keyword>
<reference evidence="1" key="1">
    <citation type="submission" date="2020-08" db="EMBL/GenBank/DDBJ databases">
        <title>Multicomponent nature underlies the extraordinary mechanical properties of spider dragline silk.</title>
        <authorList>
            <person name="Kono N."/>
            <person name="Nakamura H."/>
            <person name="Mori M."/>
            <person name="Yoshida Y."/>
            <person name="Ohtoshi R."/>
            <person name="Malay A.D."/>
            <person name="Moran D.A.P."/>
            <person name="Tomita M."/>
            <person name="Numata K."/>
            <person name="Arakawa K."/>
        </authorList>
    </citation>
    <scope>NUCLEOTIDE SEQUENCE</scope>
</reference>
<evidence type="ECO:0000313" key="1">
    <source>
        <dbReference type="EMBL" id="GFT86845.1"/>
    </source>
</evidence>
<sequence>MMREARHFTLNSRLPRNPTASHYPFFFSPVAAEKAANVRRASVLCCGLNWRHGIDWKKKQCSPSWLSHSTLLCGCLCGVRDLYFVRLE</sequence>